<evidence type="ECO:0000259" key="3">
    <source>
        <dbReference type="PROSITE" id="PS50887"/>
    </source>
</evidence>
<dbReference type="InterPro" id="IPR000719">
    <property type="entry name" value="Prot_kinase_dom"/>
</dbReference>
<dbReference type="Pfam" id="PF00069">
    <property type="entry name" value="Pkinase"/>
    <property type="match status" value="1"/>
</dbReference>
<dbReference type="GO" id="GO:0005524">
    <property type="term" value="F:ATP binding"/>
    <property type="evidence" value="ECO:0007669"/>
    <property type="project" value="InterPro"/>
</dbReference>
<dbReference type="Pfam" id="PF01590">
    <property type="entry name" value="GAF"/>
    <property type="match status" value="1"/>
</dbReference>
<dbReference type="PROSITE" id="PS00108">
    <property type="entry name" value="PROTEIN_KINASE_ST"/>
    <property type="match status" value="1"/>
</dbReference>
<dbReference type="PANTHER" id="PTHR43642:SF1">
    <property type="entry name" value="HYBRID SIGNAL TRANSDUCTION HISTIDINE KINASE G"/>
    <property type="match status" value="1"/>
</dbReference>
<protein>
    <recommendedName>
        <fullName evidence="5">Non-specific serine/threonine protein kinase</fullName>
    </recommendedName>
</protein>
<dbReference type="SUPFAM" id="SSF55073">
    <property type="entry name" value="Nucleotide cyclase"/>
    <property type="match status" value="1"/>
</dbReference>
<dbReference type="SMART" id="SM00220">
    <property type="entry name" value="S_TKc"/>
    <property type="match status" value="1"/>
</dbReference>
<dbReference type="SUPFAM" id="SSF52540">
    <property type="entry name" value="P-loop containing nucleoside triphosphate hydrolases"/>
    <property type="match status" value="1"/>
</dbReference>
<dbReference type="EMBL" id="LNQE01000909">
    <property type="protein sequence ID" value="KUG23375.1"/>
    <property type="molecule type" value="Genomic_DNA"/>
</dbReference>
<evidence type="ECO:0000313" key="4">
    <source>
        <dbReference type="EMBL" id="KUG23375.1"/>
    </source>
</evidence>
<dbReference type="Gene3D" id="3.30.70.270">
    <property type="match status" value="1"/>
</dbReference>
<dbReference type="InterPro" id="IPR053159">
    <property type="entry name" value="Hybrid_Histidine_Kinase"/>
</dbReference>
<dbReference type="InterPro" id="IPR029787">
    <property type="entry name" value="Nucleotide_cyclase"/>
</dbReference>
<gene>
    <name evidence="4" type="ORF">ASZ90_006817</name>
</gene>
<dbReference type="PROSITE" id="PS50011">
    <property type="entry name" value="PROTEIN_KINASE_DOM"/>
    <property type="match status" value="1"/>
</dbReference>
<dbReference type="FunFam" id="3.30.70.270:FF:000001">
    <property type="entry name" value="Diguanylate cyclase domain protein"/>
    <property type="match status" value="1"/>
</dbReference>
<dbReference type="Gene3D" id="3.30.200.20">
    <property type="entry name" value="Phosphorylase Kinase, domain 1"/>
    <property type="match status" value="1"/>
</dbReference>
<dbReference type="PROSITE" id="PS50887">
    <property type="entry name" value="GGDEF"/>
    <property type="match status" value="1"/>
</dbReference>
<dbReference type="SMART" id="SM00267">
    <property type="entry name" value="GGDEF"/>
    <property type="match status" value="1"/>
</dbReference>
<dbReference type="PANTHER" id="PTHR43642">
    <property type="entry name" value="HYBRID SIGNAL TRANSDUCTION HISTIDINE KINASE G"/>
    <property type="match status" value="1"/>
</dbReference>
<dbReference type="InterPro" id="IPR027417">
    <property type="entry name" value="P-loop_NTPase"/>
</dbReference>
<feature type="domain" description="Protein kinase" evidence="2">
    <location>
        <begin position="7"/>
        <end position="270"/>
    </location>
</feature>
<accession>A0A0W8FR09</accession>
<dbReference type="Gene3D" id="3.40.50.300">
    <property type="entry name" value="P-loop containing nucleotide triphosphate hydrolases"/>
    <property type="match status" value="1"/>
</dbReference>
<dbReference type="SUPFAM" id="SSF48452">
    <property type="entry name" value="TPR-like"/>
    <property type="match status" value="1"/>
</dbReference>
<proteinExistence type="predicted"/>
<dbReference type="InterPro" id="IPR008271">
    <property type="entry name" value="Ser/Thr_kinase_AS"/>
</dbReference>
<reference evidence="4" key="1">
    <citation type="journal article" date="2015" name="Proc. Natl. Acad. Sci. U.S.A.">
        <title>Networks of energetic and metabolic interactions define dynamics in microbial communities.</title>
        <authorList>
            <person name="Embree M."/>
            <person name="Liu J.K."/>
            <person name="Al-Bassam M.M."/>
            <person name="Zengler K."/>
        </authorList>
    </citation>
    <scope>NUCLEOTIDE SEQUENCE</scope>
</reference>
<dbReference type="InterPro" id="IPR041664">
    <property type="entry name" value="AAA_16"/>
</dbReference>
<dbReference type="InterPro" id="IPR029016">
    <property type="entry name" value="GAF-like_dom_sf"/>
</dbReference>
<dbReference type="Gene3D" id="1.10.510.10">
    <property type="entry name" value="Transferase(Phosphotransferase) domain 1"/>
    <property type="match status" value="1"/>
</dbReference>
<dbReference type="SUPFAM" id="SSF56112">
    <property type="entry name" value="Protein kinase-like (PK-like)"/>
    <property type="match status" value="1"/>
</dbReference>
<sequence length="1691" mass="193535">MEKFADYILNEKLHETRNSIVYRGHKENETRPLIIKVLKTAYPTPSEIARFKQEYNLVKELNIQNIIKIFDLVEHENKYAIIEEDFGGISLKETFRKEKIALKSFLKISSKVSETLGLIHKKNIIHMDIKPDNILMNPEKEEVKITDFGISTVLTHANEELYNPDVIEGTLSYMSPEQTGRMNRGIDYRTDIYSLGVTFYEMLTGEVPFKSKDPMELIHSHIARQPLPPTDLNHSVPPVLSSIILKMLSKNPEERYQNCLGLMADIEECLNQLNQKGRIDDFPIAAKDISIRFNIPRRLVDRDNERIELMRCFERTCKGLSEMMLVTGQPGIGKSALVNEIYKPIIAKKGYFIFGKYDQFRKDVPYSAIIQSFQGLIRQILSESEERIKSWRKKLLAALGPNGKVITDVIPELELVIHKQPDLPSLGPEESMNRFNLVFQNFVNVFLTEEHPVALFLDDLQWADQASLKFLENLMTTYETKYLFLIGAYRDNETNEAHPLTLTLNKIRKKGRKINNIALGPLDVDSINLIIMNVLLCDAERSLPLAELINKKTAGNPFFVIQFLKNVYDNHLLELNPKTGWEWDINKIREMQVTENVIELMAEKISHFPKRTQEILKICACIGNRFDLESLSVVSGKTIDETLADLTSALQEDMISFHGNIYKFHHDRIQEAAYSMIPKNEKEEMHYRIGNNVLKKTGENNLNEKIFYIVDQLNRGIRLVSETEEEIRLAKLNLQAAQKSKKSTAYASASFYLKTSMGLLPEYSWKSHYDLTYSIYREALECEYLNLNFSEAEKIFNIVVKNVKSNIDKTNVHTLMILLYTTQGNYEDALRVGIEGMKMLGISLPKKISDARVGLEMLKLRLKFGHRKIEDLIDLEYFSIPNNMDEAKQLATEYLASHPSKSFDHPELELWEMLSYAYLAIHTGTVAFYANPNLFAYIVINGVYRLLDYEINFEYSPFAYIAMGSIVGSSLGFYQHGYRFGLTALKVNEKIADKKNRCRIEFAFPMFIQHWNKHARYDLDYFRNAYKFGIENGDLIFSGHNVNLIGMTRIMLGDKIDDILEEYGKYKDFQLGGKDPFSARNYTENTRMCLCLKGLTECRGSLNGDGFDEEEQANYYKSEKNMLGSFYFSLTRMRINYLFGELSKCLNLVSDMQTIVNKKTALGNLHIPEFYLFHSLTLTASYAEADSLQKTRYLIRLQINQMKMLKWAKSCPENFRHKYDLVAAEIMAIKNRYREAQKLYHAAIEGAHQNGYLHIEAIACERLALLYLNDSCKDEAGFFMQKAHKCYLSWGASAKAKELEEKYVALIPREQRQQFTGTITTSDLTGSLTISSSSGYLTMSGATETTGSTKLLDLSTAMKVSQIISSEIVLDRLLQKLMHESITNAGAQCGYLILESDGELTIEASEDIDKNESVVMQSMPLKDCSEICRSIVNYVYNSGEDIVLGNATKEGLFTSDPYIIRVQCKSILCTPIMSKGKISGILYMENNLSENAFTPERLGILRSFSVQAAISIENARLFELATTDGLTKLYVHRYFQLLLDQEIKRSIRYNKQFSIIMMDIDNFKNFNDTYGHQLGDKVLRDVASTVKKTLRAEDITARYGGEEFVVILPETNDRQAMTVAEKIRANVADLEIPYESKKLHVTISLGVSTFPESADEKETLIHAADDALYVSKHRGKNCVSLYEKKPMPAED</sequence>
<dbReference type="Gene3D" id="3.30.450.40">
    <property type="match status" value="1"/>
</dbReference>
<dbReference type="Pfam" id="PF13191">
    <property type="entry name" value="AAA_16"/>
    <property type="match status" value="1"/>
</dbReference>
<dbReference type="InterPro" id="IPR011009">
    <property type="entry name" value="Kinase-like_dom_sf"/>
</dbReference>
<comment type="caution">
    <text evidence="4">The sequence shown here is derived from an EMBL/GenBank/DDBJ whole genome shotgun (WGS) entry which is preliminary data.</text>
</comment>
<dbReference type="SUPFAM" id="SSF55781">
    <property type="entry name" value="GAF domain-like"/>
    <property type="match status" value="1"/>
</dbReference>
<dbReference type="InterPro" id="IPR003018">
    <property type="entry name" value="GAF"/>
</dbReference>
<evidence type="ECO:0008006" key="5">
    <source>
        <dbReference type="Google" id="ProtNLM"/>
    </source>
</evidence>
<dbReference type="InterPro" id="IPR011990">
    <property type="entry name" value="TPR-like_helical_dom_sf"/>
</dbReference>
<name>A0A0W8FR09_9ZZZZ</name>
<dbReference type="InterPro" id="IPR043128">
    <property type="entry name" value="Rev_trsase/Diguanyl_cyclase"/>
</dbReference>
<comment type="subcellular location">
    <subcellularLocation>
        <location evidence="1">Membrane</location>
        <topology evidence="1">Single-pass membrane protein</topology>
    </subcellularLocation>
</comment>
<evidence type="ECO:0000256" key="1">
    <source>
        <dbReference type="ARBA" id="ARBA00004167"/>
    </source>
</evidence>
<dbReference type="SMART" id="SM00065">
    <property type="entry name" value="GAF"/>
    <property type="match status" value="1"/>
</dbReference>
<feature type="domain" description="GGDEF" evidence="3">
    <location>
        <begin position="1551"/>
        <end position="1684"/>
    </location>
</feature>
<dbReference type="Pfam" id="PF00990">
    <property type="entry name" value="GGDEF"/>
    <property type="match status" value="1"/>
</dbReference>
<dbReference type="CDD" id="cd01949">
    <property type="entry name" value="GGDEF"/>
    <property type="match status" value="1"/>
</dbReference>
<evidence type="ECO:0000259" key="2">
    <source>
        <dbReference type="PROSITE" id="PS50011"/>
    </source>
</evidence>
<dbReference type="CDD" id="cd14014">
    <property type="entry name" value="STKc_PknB_like"/>
    <property type="match status" value="1"/>
</dbReference>
<organism evidence="4">
    <name type="scientific">hydrocarbon metagenome</name>
    <dbReference type="NCBI Taxonomy" id="938273"/>
    <lineage>
        <taxon>unclassified sequences</taxon>
        <taxon>metagenomes</taxon>
        <taxon>ecological metagenomes</taxon>
    </lineage>
</organism>
<dbReference type="GO" id="GO:0004672">
    <property type="term" value="F:protein kinase activity"/>
    <property type="evidence" value="ECO:0007669"/>
    <property type="project" value="InterPro"/>
</dbReference>
<dbReference type="NCBIfam" id="TIGR00254">
    <property type="entry name" value="GGDEF"/>
    <property type="match status" value="1"/>
</dbReference>
<dbReference type="GO" id="GO:0016020">
    <property type="term" value="C:membrane"/>
    <property type="evidence" value="ECO:0007669"/>
    <property type="project" value="UniProtKB-SubCell"/>
</dbReference>
<dbReference type="InterPro" id="IPR000160">
    <property type="entry name" value="GGDEF_dom"/>
</dbReference>